<dbReference type="PANTHER" id="PTHR43281">
    <property type="entry name" value="FARNESYL DIPHOSPHATE SYNTHASE"/>
    <property type="match status" value="1"/>
</dbReference>
<keyword evidence="9" id="KW-1185">Reference proteome</keyword>
<proteinExistence type="inferred from homology"/>
<evidence type="ECO:0000256" key="4">
    <source>
        <dbReference type="ARBA" id="ARBA00022723"/>
    </source>
</evidence>
<dbReference type="InterPro" id="IPR053378">
    <property type="entry name" value="Prenyl_diphosphate_synthase"/>
</dbReference>
<reference evidence="8" key="1">
    <citation type="journal article" date="2014" name="Int. J. Syst. Evol. Microbiol.">
        <title>Complete genome sequence of Corynebacterium casei LMG S-19264T (=DSM 44701T), isolated from a smear-ripened cheese.</title>
        <authorList>
            <consortium name="US DOE Joint Genome Institute (JGI-PGF)"/>
            <person name="Walter F."/>
            <person name="Albersmeier A."/>
            <person name="Kalinowski J."/>
            <person name="Ruckert C."/>
        </authorList>
    </citation>
    <scope>NUCLEOTIDE SEQUENCE</scope>
    <source>
        <strain evidence="8">KCTC 23077</strain>
    </source>
</reference>
<keyword evidence="6" id="KW-0414">Isoprene biosynthesis</keyword>
<dbReference type="CDD" id="cd00685">
    <property type="entry name" value="Trans_IPPS_HT"/>
    <property type="match status" value="1"/>
</dbReference>
<accession>A0A918SZR8</accession>
<dbReference type="SFLD" id="SFLDG01017">
    <property type="entry name" value="Polyprenyl_Transferase_Like"/>
    <property type="match status" value="1"/>
</dbReference>
<dbReference type="PROSITE" id="PS00723">
    <property type="entry name" value="POLYPRENYL_SYNTHASE_1"/>
    <property type="match status" value="1"/>
</dbReference>
<comment type="similarity">
    <text evidence="2 7">Belongs to the FPP/GGPP synthase family.</text>
</comment>
<dbReference type="PANTHER" id="PTHR43281:SF1">
    <property type="entry name" value="FARNESYL DIPHOSPHATE SYNTHASE"/>
    <property type="match status" value="1"/>
</dbReference>
<name>A0A918SZR8_9GAMM</name>
<dbReference type="Gene3D" id="1.10.600.10">
    <property type="entry name" value="Farnesyl Diphosphate Synthase"/>
    <property type="match status" value="1"/>
</dbReference>
<evidence type="ECO:0000256" key="2">
    <source>
        <dbReference type="ARBA" id="ARBA00006706"/>
    </source>
</evidence>
<evidence type="ECO:0000313" key="8">
    <source>
        <dbReference type="EMBL" id="GHA75565.1"/>
    </source>
</evidence>
<evidence type="ECO:0000313" key="9">
    <source>
        <dbReference type="Proteomes" id="UP000646426"/>
    </source>
</evidence>
<evidence type="ECO:0000256" key="1">
    <source>
        <dbReference type="ARBA" id="ARBA00001946"/>
    </source>
</evidence>
<dbReference type="GO" id="GO:0005737">
    <property type="term" value="C:cytoplasm"/>
    <property type="evidence" value="ECO:0007669"/>
    <property type="project" value="UniProtKB-ARBA"/>
</dbReference>
<dbReference type="Proteomes" id="UP000646426">
    <property type="component" value="Unassembled WGS sequence"/>
</dbReference>
<dbReference type="GO" id="GO:0008654">
    <property type="term" value="P:phospholipid biosynthetic process"/>
    <property type="evidence" value="ECO:0007669"/>
    <property type="project" value="UniProtKB-ARBA"/>
</dbReference>
<dbReference type="NCBIfam" id="NF045485">
    <property type="entry name" value="FPPsyn"/>
    <property type="match status" value="1"/>
</dbReference>
<organism evidence="8 9">
    <name type="scientific">Cognatilysobacter bugurensis</name>
    <dbReference type="NCBI Taxonomy" id="543356"/>
    <lineage>
        <taxon>Bacteria</taxon>
        <taxon>Pseudomonadati</taxon>
        <taxon>Pseudomonadota</taxon>
        <taxon>Gammaproteobacteria</taxon>
        <taxon>Lysobacterales</taxon>
        <taxon>Lysobacteraceae</taxon>
        <taxon>Cognatilysobacter</taxon>
    </lineage>
</organism>
<dbReference type="InterPro" id="IPR008949">
    <property type="entry name" value="Isoprenoid_synthase_dom_sf"/>
</dbReference>
<sequence>MAEIVAGGAVDVDASMAQWRARADAALTAALPALDTAPRRLHAAMRHAVLLGGKRMRPMLVYATGALFDAAPARLDAAAVAVELIHAYSLVHDDLPSMDDDALRRGQPTVHIAFDEATAVLAGDALQSLAFDAVALAPVEPAVALQLVRTLAEAAGAAGMCGGQALDLAATGAAKSLSISELEQLHALKTGALIRAAVRMGALIGHADDTALAHLDRYAAALGLAFQVRDDILDVEGDSATLGKTAGKDAAQAKATFPALLGMTHARERLDELSRTLADALAPFGAAAAPLAALGDYAVRRAH</sequence>
<dbReference type="PROSITE" id="PS00444">
    <property type="entry name" value="POLYPRENYL_SYNTHASE_2"/>
    <property type="match status" value="1"/>
</dbReference>
<dbReference type="InterPro" id="IPR033749">
    <property type="entry name" value="Polyprenyl_synt_CS"/>
</dbReference>
<dbReference type="InterPro" id="IPR000092">
    <property type="entry name" value="Polyprenyl_synt"/>
</dbReference>
<evidence type="ECO:0000256" key="7">
    <source>
        <dbReference type="RuleBase" id="RU004466"/>
    </source>
</evidence>
<evidence type="ECO:0000256" key="6">
    <source>
        <dbReference type="ARBA" id="ARBA00023229"/>
    </source>
</evidence>
<dbReference type="SUPFAM" id="SSF48576">
    <property type="entry name" value="Terpenoid synthases"/>
    <property type="match status" value="1"/>
</dbReference>
<gene>
    <name evidence="8" type="primary">ispA</name>
    <name evidence="8" type="ORF">GCM10007067_10890</name>
</gene>
<dbReference type="Pfam" id="PF00348">
    <property type="entry name" value="polyprenyl_synt"/>
    <property type="match status" value="1"/>
</dbReference>
<keyword evidence="3 7" id="KW-0808">Transferase</keyword>
<evidence type="ECO:0000256" key="3">
    <source>
        <dbReference type="ARBA" id="ARBA00022679"/>
    </source>
</evidence>
<dbReference type="GO" id="GO:0004659">
    <property type="term" value="F:prenyltransferase activity"/>
    <property type="evidence" value="ECO:0007669"/>
    <property type="project" value="InterPro"/>
</dbReference>
<comment type="cofactor">
    <cofactor evidence="1">
        <name>Mg(2+)</name>
        <dbReference type="ChEBI" id="CHEBI:18420"/>
    </cofactor>
</comment>
<protein>
    <submittedName>
        <fullName evidence="8">Farnesyl-diphosphate synthase</fullName>
    </submittedName>
</protein>
<keyword evidence="5" id="KW-0460">Magnesium</keyword>
<reference evidence="8" key="2">
    <citation type="submission" date="2020-09" db="EMBL/GenBank/DDBJ databases">
        <authorList>
            <person name="Sun Q."/>
            <person name="Kim S."/>
        </authorList>
    </citation>
    <scope>NUCLEOTIDE SEQUENCE</scope>
    <source>
        <strain evidence="8">KCTC 23077</strain>
    </source>
</reference>
<dbReference type="FunFam" id="1.10.600.10:FF:000001">
    <property type="entry name" value="Geranylgeranyl diphosphate synthase"/>
    <property type="match status" value="1"/>
</dbReference>
<dbReference type="GO" id="GO:0046872">
    <property type="term" value="F:metal ion binding"/>
    <property type="evidence" value="ECO:0007669"/>
    <property type="project" value="UniProtKB-KW"/>
</dbReference>
<keyword evidence="4" id="KW-0479">Metal-binding</keyword>
<dbReference type="EMBL" id="BMYD01000001">
    <property type="protein sequence ID" value="GHA75565.1"/>
    <property type="molecule type" value="Genomic_DNA"/>
</dbReference>
<dbReference type="SFLD" id="SFLDS00005">
    <property type="entry name" value="Isoprenoid_Synthase_Type_I"/>
    <property type="match status" value="1"/>
</dbReference>
<dbReference type="AlphaFoldDB" id="A0A918SZR8"/>
<comment type="caution">
    <text evidence="8">The sequence shown here is derived from an EMBL/GenBank/DDBJ whole genome shotgun (WGS) entry which is preliminary data.</text>
</comment>
<evidence type="ECO:0000256" key="5">
    <source>
        <dbReference type="ARBA" id="ARBA00022842"/>
    </source>
</evidence>
<dbReference type="GO" id="GO:0016114">
    <property type="term" value="P:terpenoid biosynthetic process"/>
    <property type="evidence" value="ECO:0007669"/>
    <property type="project" value="UniProtKB-ARBA"/>
</dbReference>